<dbReference type="Gene3D" id="3.40.630.30">
    <property type="match status" value="1"/>
</dbReference>
<dbReference type="InterPro" id="IPR016181">
    <property type="entry name" value="Acyl_CoA_acyltransferase"/>
</dbReference>
<keyword evidence="2" id="KW-1185">Reference proteome</keyword>
<dbReference type="EMBL" id="UAPV01000001">
    <property type="protein sequence ID" value="SPT69557.1"/>
    <property type="molecule type" value="Genomic_DNA"/>
</dbReference>
<keyword evidence="1" id="KW-0808">Transferase</keyword>
<reference evidence="1 2" key="1">
    <citation type="submission" date="2018-06" db="EMBL/GenBank/DDBJ databases">
        <authorList>
            <consortium name="Pathogen Informatics"/>
            <person name="Doyle S."/>
        </authorList>
    </citation>
    <scope>NUCLEOTIDE SEQUENCE [LARGE SCALE GENOMIC DNA]</scope>
    <source>
        <strain evidence="1 2">NCTC13093</strain>
    </source>
</reference>
<organism evidence="1 2">
    <name type="scientific">Anaerobiospirillum thomasii</name>
    <dbReference type="NCBI Taxonomy" id="179995"/>
    <lineage>
        <taxon>Bacteria</taxon>
        <taxon>Pseudomonadati</taxon>
        <taxon>Pseudomonadota</taxon>
        <taxon>Gammaproteobacteria</taxon>
        <taxon>Aeromonadales</taxon>
        <taxon>Succinivibrionaceae</taxon>
        <taxon>Anaerobiospirillum</taxon>
    </lineage>
</organism>
<dbReference type="SUPFAM" id="SSF55729">
    <property type="entry name" value="Acyl-CoA N-acyltransferases (Nat)"/>
    <property type="match status" value="1"/>
</dbReference>
<accession>A0A2X0WGP2</accession>
<gene>
    <name evidence="1" type="ORF">NCTC13093_00934</name>
</gene>
<sequence>MHALELIDFKNLSETDLKKVLQLRNLESVRVNMVQQDIIDLDEHMAFCLSLKERTDKLCLCFKCDGHICGIINLSDIEHGQCDLGYYFVKKPFAGFTKACFLAMGGVAQKLGIRLFTIFVRQSNKKGLDFAKERLGAYYVKEDADYVYFTLELHEYLKTHEAWALDKINHVYTLTCNINI</sequence>
<proteinExistence type="predicted"/>
<name>A0A2X0WGP2_9GAMM</name>
<evidence type="ECO:0000313" key="2">
    <source>
        <dbReference type="Proteomes" id="UP000250086"/>
    </source>
</evidence>
<evidence type="ECO:0000313" key="1">
    <source>
        <dbReference type="EMBL" id="SPT69557.1"/>
    </source>
</evidence>
<dbReference type="Proteomes" id="UP000250086">
    <property type="component" value="Unassembled WGS sequence"/>
</dbReference>
<protein>
    <submittedName>
        <fullName evidence="1">Pseudaminic acid biosynthesis N-acetyl transferase</fullName>
    </submittedName>
</protein>
<dbReference type="GO" id="GO:0016740">
    <property type="term" value="F:transferase activity"/>
    <property type="evidence" value="ECO:0007669"/>
    <property type="project" value="UniProtKB-KW"/>
</dbReference>
<dbReference type="AlphaFoldDB" id="A0A2X0WGP2"/>